<dbReference type="OrthoDB" id="2504266at2759"/>
<feature type="coiled-coil region" evidence="1">
    <location>
        <begin position="1024"/>
        <end position="1057"/>
    </location>
</feature>
<organism evidence="3 4">
    <name type="scientific">Serendipita vermifera MAFF 305830</name>
    <dbReference type="NCBI Taxonomy" id="933852"/>
    <lineage>
        <taxon>Eukaryota</taxon>
        <taxon>Fungi</taxon>
        <taxon>Dikarya</taxon>
        <taxon>Basidiomycota</taxon>
        <taxon>Agaricomycotina</taxon>
        <taxon>Agaricomycetes</taxon>
        <taxon>Sebacinales</taxon>
        <taxon>Serendipitaceae</taxon>
        <taxon>Serendipita</taxon>
    </lineage>
</organism>
<feature type="compositionally biased region" description="Low complexity" evidence="2">
    <location>
        <begin position="785"/>
        <end position="802"/>
    </location>
</feature>
<evidence type="ECO:0000256" key="2">
    <source>
        <dbReference type="SAM" id="MobiDB-lite"/>
    </source>
</evidence>
<name>A0A0C2XUV6_SERVB</name>
<feature type="compositionally biased region" description="Polar residues" evidence="2">
    <location>
        <begin position="600"/>
        <end position="611"/>
    </location>
</feature>
<feature type="compositionally biased region" description="Basic and acidic residues" evidence="2">
    <location>
        <begin position="136"/>
        <end position="145"/>
    </location>
</feature>
<feature type="compositionally biased region" description="Basic and acidic residues" evidence="2">
    <location>
        <begin position="390"/>
        <end position="405"/>
    </location>
</feature>
<feature type="compositionally biased region" description="Polar residues" evidence="2">
    <location>
        <begin position="146"/>
        <end position="165"/>
    </location>
</feature>
<accession>A0A0C2XUV6</accession>
<feature type="compositionally biased region" description="Low complexity" evidence="2">
    <location>
        <begin position="491"/>
        <end position="504"/>
    </location>
</feature>
<evidence type="ECO:0000313" key="4">
    <source>
        <dbReference type="Proteomes" id="UP000054097"/>
    </source>
</evidence>
<dbReference type="EMBL" id="KN824279">
    <property type="protein sequence ID" value="KIM32657.1"/>
    <property type="molecule type" value="Genomic_DNA"/>
</dbReference>
<feature type="compositionally biased region" description="Low complexity" evidence="2">
    <location>
        <begin position="834"/>
        <end position="847"/>
    </location>
</feature>
<gene>
    <name evidence="3" type="ORF">M408DRAFT_6159</name>
</gene>
<feature type="compositionally biased region" description="Basic and acidic residues" evidence="2">
    <location>
        <begin position="514"/>
        <end position="523"/>
    </location>
</feature>
<feature type="compositionally biased region" description="Basic and acidic residues" evidence="2">
    <location>
        <begin position="282"/>
        <end position="303"/>
    </location>
</feature>
<feature type="compositionally biased region" description="Polar residues" evidence="2">
    <location>
        <begin position="55"/>
        <end position="75"/>
    </location>
</feature>
<reference evidence="4" key="2">
    <citation type="submission" date="2015-01" db="EMBL/GenBank/DDBJ databases">
        <title>Evolutionary Origins and Diversification of the Mycorrhizal Mutualists.</title>
        <authorList>
            <consortium name="DOE Joint Genome Institute"/>
            <consortium name="Mycorrhizal Genomics Consortium"/>
            <person name="Kohler A."/>
            <person name="Kuo A."/>
            <person name="Nagy L.G."/>
            <person name="Floudas D."/>
            <person name="Copeland A."/>
            <person name="Barry K.W."/>
            <person name="Cichocki N."/>
            <person name="Veneault-Fourrey C."/>
            <person name="LaButti K."/>
            <person name="Lindquist E.A."/>
            <person name="Lipzen A."/>
            <person name="Lundell T."/>
            <person name="Morin E."/>
            <person name="Murat C."/>
            <person name="Riley R."/>
            <person name="Ohm R."/>
            <person name="Sun H."/>
            <person name="Tunlid A."/>
            <person name="Henrissat B."/>
            <person name="Grigoriev I.V."/>
            <person name="Hibbett D.S."/>
            <person name="Martin F."/>
        </authorList>
    </citation>
    <scope>NUCLEOTIDE SEQUENCE [LARGE SCALE GENOMIC DNA]</scope>
    <source>
        <strain evidence="4">MAFF 305830</strain>
    </source>
</reference>
<feature type="compositionally biased region" description="Basic and acidic residues" evidence="2">
    <location>
        <begin position="226"/>
        <end position="271"/>
    </location>
</feature>
<feature type="compositionally biased region" description="Basic and acidic residues" evidence="2">
    <location>
        <begin position="416"/>
        <end position="431"/>
    </location>
</feature>
<protein>
    <submittedName>
        <fullName evidence="3">Uncharacterized protein</fullName>
    </submittedName>
</protein>
<feature type="compositionally biased region" description="Low complexity" evidence="2">
    <location>
        <begin position="30"/>
        <end position="42"/>
    </location>
</feature>
<dbReference type="AlphaFoldDB" id="A0A0C2XUV6"/>
<evidence type="ECO:0000313" key="3">
    <source>
        <dbReference type="EMBL" id="KIM32657.1"/>
    </source>
</evidence>
<dbReference type="Proteomes" id="UP000054097">
    <property type="component" value="Unassembled WGS sequence"/>
</dbReference>
<feature type="compositionally biased region" description="Basic and acidic residues" evidence="2">
    <location>
        <begin position="312"/>
        <end position="355"/>
    </location>
</feature>
<keyword evidence="4" id="KW-1185">Reference proteome</keyword>
<evidence type="ECO:0000256" key="1">
    <source>
        <dbReference type="SAM" id="Coils"/>
    </source>
</evidence>
<reference evidence="3 4" key="1">
    <citation type="submission" date="2014-04" db="EMBL/GenBank/DDBJ databases">
        <authorList>
            <consortium name="DOE Joint Genome Institute"/>
            <person name="Kuo A."/>
            <person name="Zuccaro A."/>
            <person name="Kohler A."/>
            <person name="Nagy L.G."/>
            <person name="Floudas D."/>
            <person name="Copeland A."/>
            <person name="Barry K.W."/>
            <person name="Cichocki N."/>
            <person name="Veneault-Fourrey C."/>
            <person name="LaButti K."/>
            <person name="Lindquist E.A."/>
            <person name="Lipzen A."/>
            <person name="Lundell T."/>
            <person name="Morin E."/>
            <person name="Murat C."/>
            <person name="Sun H."/>
            <person name="Tunlid A."/>
            <person name="Henrissat B."/>
            <person name="Grigoriev I.V."/>
            <person name="Hibbett D.S."/>
            <person name="Martin F."/>
            <person name="Nordberg H.P."/>
            <person name="Cantor M.N."/>
            <person name="Hua S.X."/>
        </authorList>
    </citation>
    <scope>NUCLEOTIDE SEQUENCE [LARGE SCALE GENOMIC DNA]</scope>
    <source>
        <strain evidence="3 4">MAFF 305830</strain>
    </source>
</reference>
<sequence>MSDQSSLQDTPQATDANRVRNSPNTGRVASSSSALPSSPDSPETAQIISYIPHDSNASSPLQNRKNGHQDASSSPPDRPCGPCYTREELLHLRKSPLVAPPAGMPARKDWYGEYNEQPSKPKDHDGLAASRTRHRRDADSDDPTRSFDSTRPSFKSGPAQPSQMGSFRHQSRSEIDKDTASLKSMAERYDRGERLPSTITSLGRVKDRETIQHLASVTPRIGAVPRRAEGREPRQRKLGDDTNDWRKGADPAREREPRGGAESTRNRDPSRSRGGGGDNEGTGERRRRDKSRDDESRRWREDNANGNGNGTTREKDRRAREPSSTREERGGRKRGEDDERAEANRRRKEERDKETPAWFDDDIPSAGGAKGIVGAKVGDELDELQKWKLEKKAREEQKERDEREATSTQSFDNDETNYRESNENNMDEHKTPRPSNVHPDLLPAAAPPPLPTANANADPSPLDHLKALMGMPKNEMPSQPGFGDSTAMPTSFANAAARSQSSSAINYDAMAKASSEDARRVVDYDPPAVSRHAFAQPRTNPSPSPTDTTGFGHNPKFIDPASQQNGYGPLAGPPGLRPVQSAEPSRRTRNLSDLHALAASQLQRSSQNASPADSHGSNDRAGFMNRQPPPHMNGGYESNNAAPLLHLPMSSGPGAGPRDGSMNVLSVAAPQPQPSGINMAGMPGMGGGPHRGTNESPQQNLLARLGILTNQERKPSPKTMDGPGGGGFERPGMNTDLRMPMPQQNYGSGPPSAMSRSAYGSPVDERFEPMGQTDGRYSMNHSQAPSSNSSNFGPSPVGGNNPAQNLSAKGSRLAKFFENPRGGAGGEDMVSPASMHSSGMGSMDGSMSGRGGIVTPPYQFDNNKNQGMPDLLALLQGSNLHGSQSQNGMNPAQQSMYRDEMVARRQRELALQQQQQQLRERDARLEQQMYGQNQDLFDSRGSFVSNDLVPGLRPPIQRPERELYNPERLDERLVYAAQGRVPGVPGNYDQMMRNMNTNAPIRGGNMYTGIGGASGGVGGMPNHLSAELLQQQQLQQQRERERQRQLQRQEIERAQQLLAMQGNAMGGRNPANNLAAQLGPRQNSVGVDQYNRGGGGRIPMNDIQSQQFGGYGGMGGGPGGMNVNGGYGGINAGNNQLNGFDLPIRQQQQQQQQLGLQQQRQANLGMAGYGGLGGVEPRYSQQNQMHVGGMHGQGGNQPPDLMALLLAGNHNNQQN</sequence>
<feature type="region of interest" description="Disordered" evidence="2">
    <location>
        <begin position="1"/>
        <end position="374"/>
    </location>
</feature>
<feature type="region of interest" description="Disordered" evidence="2">
    <location>
        <begin position="390"/>
        <end position="666"/>
    </location>
</feature>
<proteinExistence type="predicted"/>
<feature type="compositionally biased region" description="Basic and acidic residues" evidence="2">
    <location>
        <begin position="171"/>
        <end position="194"/>
    </location>
</feature>
<dbReference type="HOGENOM" id="CLU_272620_0_0_1"/>
<keyword evidence="1" id="KW-0175">Coiled coil</keyword>
<feature type="compositionally biased region" description="Polar residues" evidence="2">
    <location>
        <begin position="537"/>
        <end position="551"/>
    </location>
</feature>
<feature type="compositionally biased region" description="Polar residues" evidence="2">
    <location>
        <begin position="1"/>
        <end position="29"/>
    </location>
</feature>
<dbReference type="STRING" id="933852.A0A0C2XUV6"/>
<feature type="region of interest" description="Disordered" evidence="2">
    <location>
        <begin position="711"/>
        <end position="853"/>
    </location>
</feature>